<keyword evidence="6" id="KW-0007">Acetylation</keyword>
<organism evidence="8 9">
    <name type="scientific">Frondihabitans cladoniiphilus</name>
    <dbReference type="NCBI Taxonomy" id="715785"/>
    <lineage>
        <taxon>Bacteria</taxon>
        <taxon>Bacillati</taxon>
        <taxon>Actinomycetota</taxon>
        <taxon>Actinomycetes</taxon>
        <taxon>Micrococcales</taxon>
        <taxon>Microbacteriaceae</taxon>
        <taxon>Frondihabitans</taxon>
    </lineage>
</organism>
<sequence length="301" mass="31054">MKAIQFSQYGGPEVLEVVEVTEPHAGPGQVRIRVEASGVNGMDWKIRQGFLKEMIPLEFPAGSGLDAAGTVDEVGEGVTGVDVGDEVFGQGSSTLAEFAVLQHWAKSPALLTPEEAAGYPIPVETAIRILGQVDLRRGQRILVSGAAGGVGSALVQIAKDRGFEVIGTASAANQDYLVELGAIPTTYGDGLVERVRALSPEGVDAAFDISGSGVIPELIELTGDASKVVSIADFSAPEQGAQVSSDAGDMTAALEEAARLYAAGHFTIPVERAFHLEQAGEAQAASAGGHVRGRLVVVPVG</sequence>
<keyword evidence="3" id="KW-0963">Cytoplasm</keyword>
<dbReference type="SUPFAM" id="SSF50129">
    <property type="entry name" value="GroES-like"/>
    <property type="match status" value="1"/>
</dbReference>
<evidence type="ECO:0000259" key="7">
    <source>
        <dbReference type="SMART" id="SM00829"/>
    </source>
</evidence>
<evidence type="ECO:0000313" key="9">
    <source>
        <dbReference type="Proteomes" id="UP001501295"/>
    </source>
</evidence>
<accession>A0ABP8VYX9</accession>
<dbReference type="Gene3D" id="3.90.180.10">
    <property type="entry name" value="Medium-chain alcohol dehydrogenases, catalytic domain"/>
    <property type="match status" value="1"/>
</dbReference>
<keyword evidence="9" id="KW-1185">Reference proteome</keyword>
<comment type="subunit">
    <text evidence="2">Homotetramer.</text>
</comment>
<dbReference type="InterPro" id="IPR020843">
    <property type="entry name" value="ER"/>
</dbReference>
<evidence type="ECO:0000256" key="5">
    <source>
        <dbReference type="ARBA" id="ARBA00022884"/>
    </source>
</evidence>
<evidence type="ECO:0000313" key="8">
    <source>
        <dbReference type="EMBL" id="GAA4674731.1"/>
    </source>
</evidence>
<dbReference type="InterPro" id="IPR013154">
    <property type="entry name" value="ADH-like_N"/>
</dbReference>
<reference evidence="9" key="1">
    <citation type="journal article" date="2019" name="Int. J. Syst. Evol. Microbiol.">
        <title>The Global Catalogue of Microorganisms (GCM) 10K type strain sequencing project: providing services to taxonomists for standard genome sequencing and annotation.</title>
        <authorList>
            <consortium name="The Broad Institute Genomics Platform"/>
            <consortium name="The Broad Institute Genome Sequencing Center for Infectious Disease"/>
            <person name="Wu L."/>
            <person name="Ma J."/>
        </authorList>
    </citation>
    <scope>NUCLEOTIDE SEQUENCE [LARGE SCALE GENOMIC DNA]</scope>
    <source>
        <strain evidence="9">JCM 18956</strain>
    </source>
</reference>
<evidence type="ECO:0000256" key="1">
    <source>
        <dbReference type="ARBA" id="ARBA00004496"/>
    </source>
</evidence>
<evidence type="ECO:0000256" key="6">
    <source>
        <dbReference type="ARBA" id="ARBA00022990"/>
    </source>
</evidence>
<dbReference type="InterPro" id="IPR051603">
    <property type="entry name" value="Zinc-ADH_QOR/CCCR"/>
</dbReference>
<dbReference type="Proteomes" id="UP001501295">
    <property type="component" value="Unassembled WGS sequence"/>
</dbReference>
<dbReference type="InterPro" id="IPR013149">
    <property type="entry name" value="ADH-like_C"/>
</dbReference>
<dbReference type="InterPro" id="IPR011032">
    <property type="entry name" value="GroES-like_sf"/>
</dbReference>
<gene>
    <name evidence="8" type="ORF">GCM10025780_19040</name>
</gene>
<dbReference type="InterPro" id="IPR036291">
    <property type="entry name" value="NAD(P)-bd_dom_sf"/>
</dbReference>
<evidence type="ECO:0000256" key="3">
    <source>
        <dbReference type="ARBA" id="ARBA00022490"/>
    </source>
</evidence>
<dbReference type="SMART" id="SM00829">
    <property type="entry name" value="PKS_ER"/>
    <property type="match status" value="1"/>
</dbReference>
<dbReference type="RefSeq" id="WP_345375613.1">
    <property type="nucleotide sequence ID" value="NZ_BAABLM010000003.1"/>
</dbReference>
<evidence type="ECO:0000256" key="4">
    <source>
        <dbReference type="ARBA" id="ARBA00022857"/>
    </source>
</evidence>
<evidence type="ECO:0000256" key="2">
    <source>
        <dbReference type="ARBA" id="ARBA00011881"/>
    </source>
</evidence>
<dbReference type="PANTHER" id="PTHR44154:SF1">
    <property type="entry name" value="QUINONE OXIDOREDUCTASE"/>
    <property type="match status" value="1"/>
</dbReference>
<dbReference type="SUPFAM" id="SSF51735">
    <property type="entry name" value="NAD(P)-binding Rossmann-fold domains"/>
    <property type="match status" value="1"/>
</dbReference>
<dbReference type="PANTHER" id="PTHR44154">
    <property type="entry name" value="QUINONE OXIDOREDUCTASE"/>
    <property type="match status" value="1"/>
</dbReference>
<dbReference type="InterPro" id="IPR002364">
    <property type="entry name" value="Quin_OxRdtase/zeta-crystal_CS"/>
</dbReference>
<comment type="subcellular location">
    <subcellularLocation>
        <location evidence="1">Cytoplasm</location>
    </subcellularLocation>
</comment>
<dbReference type="EMBL" id="BAABLM010000003">
    <property type="protein sequence ID" value="GAA4674731.1"/>
    <property type="molecule type" value="Genomic_DNA"/>
</dbReference>
<keyword evidence="5" id="KW-0694">RNA-binding</keyword>
<keyword evidence="4" id="KW-0521">NADP</keyword>
<name>A0ABP8VYX9_9MICO</name>
<dbReference type="CDD" id="cd05289">
    <property type="entry name" value="MDR_like_2"/>
    <property type="match status" value="1"/>
</dbReference>
<dbReference type="Gene3D" id="3.40.50.720">
    <property type="entry name" value="NAD(P)-binding Rossmann-like Domain"/>
    <property type="match status" value="1"/>
</dbReference>
<comment type="caution">
    <text evidence="8">The sequence shown here is derived from an EMBL/GenBank/DDBJ whole genome shotgun (WGS) entry which is preliminary data.</text>
</comment>
<proteinExistence type="predicted"/>
<dbReference type="PROSITE" id="PS01162">
    <property type="entry name" value="QOR_ZETA_CRYSTAL"/>
    <property type="match status" value="1"/>
</dbReference>
<protein>
    <submittedName>
        <fullName evidence="8">NADP-dependent oxidoreductase</fullName>
    </submittedName>
</protein>
<dbReference type="Pfam" id="PF08240">
    <property type="entry name" value="ADH_N"/>
    <property type="match status" value="1"/>
</dbReference>
<dbReference type="Pfam" id="PF00107">
    <property type="entry name" value="ADH_zinc_N"/>
    <property type="match status" value="1"/>
</dbReference>
<feature type="domain" description="Enoyl reductase (ER)" evidence="7">
    <location>
        <begin position="10"/>
        <end position="297"/>
    </location>
</feature>